<organism evidence="1 2">
    <name type="scientific">Escherichia coli</name>
    <dbReference type="NCBI Taxonomy" id="562"/>
    <lineage>
        <taxon>Bacteria</taxon>
        <taxon>Pseudomonadati</taxon>
        <taxon>Pseudomonadota</taxon>
        <taxon>Gammaproteobacteria</taxon>
        <taxon>Enterobacterales</taxon>
        <taxon>Enterobacteriaceae</taxon>
        <taxon>Escherichia</taxon>
    </lineage>
</organism>
<accession>A0A376KMK1</accession>
<dbReference type="EMBL" id="UFZQ01000001">
    <property type="protein sequence ID" value="STE83572.1"/>
    <property type="molecule type" value="Genomic_DNA"/>
</dbReference>
<evidence type="ECO:0000313" key="1">
    <source>
        <dbReference type="EMBL" id="STE83572.1"/>
    </source>
</evidence>
<dbReference type="Proteomes" id="UP000255460">
    <property type="component" value="Unassembled WGS sequence"/>
</dbReference>
<reference evidence="1 2" key="1">
    <citation type="submission" date="2018-06" db="EMBL/GenBank/DDBJ databases">
        <authorList>
            <consortium name="Pathogen Informatics"/>
            <person name="Doyle S."/>
        </authorList>
    </citation>
    <scope>NUCLEOTIDE SEQUENCE [LARGE SCALE GENOMIC DNA]</scope>
    <source>
        <strain evidence="1 2">NCTC10418</strain>
    </source>
</reference>
<sequence length="72" mass="7796">MSEDKLNQKRSPGRRIALLAVHFCYTPIMPSACGKGAKRRRYPVDGKSRPGIISMPQVIAPGRSWATPGCGA</sequence>
<evidence type="ECO:0000313" key="2">
    <source>
        <dbReference type="Proteomes" id="UP000255460"/>
    </source>
</evidence>
<gene>
    <name evidence="1" type="ORF">NCTC10418_01227</name>
</gene>
<proteinExistence type="predicted"/>
<name>A0A376KMK1_ECOLX</name>
<protein>
    <submittedName>
        <fullName evidence="1">Uncharacterized protein</fullName>
    </submittedName>
</protein>
<dbReference type="AlphaFoldDB" id="A0A376KMK1"/>